<keyword evidence="1" id="KW-0503">Monooxygenase</keyword>
<accession>A0A2G8BB48</accession>
<reference evidence="1 2" key="1">
    <citation type="submission" date="2020-12" db="EMBL/GenBank/DDBJ databases">
        <title>Complete genome sequence of Mycobacterium heckeshornense JCM 15655T, closely related to a pathogenic non-tuberculous mycobacterial species Mycobacterium xenopi.</title>
        <authorList>
            <person name="Yoshida M."/>
            <person name="Fukano H."/>
            <person name="Asakura T."/>
            <person name="Suzuki M."/>
            <person name="Hoshino Y."/>
        </authorList>
    </citation>
    <scope>NUCLEOTIDE SEQUENCE [LARGE SCALE GENOMIC DNA]</scope>
    <source>
        <strain evidence="1 2">JCM 15655</strain>
    </source>
</reference>
<dbReference type="Pfam" id="PF13738">
    <property type="entry name" value="Pyr_redox_3"/>
    <property type="match status" value="1"/>
</dbReference>
<gene>
    <name evidence="1" type="ORF">MHEC_26020</name>
</gene>
<evidence type="ECO:0000313" key="2">
    <source>
        <dbReference type="Proteomes" id="UP000595446"/>
    </source>
</evidence>
<protein>
    <submittedName>
        <fullName evidence="1">Putative monooxygenase</fullName>
    </submittedName>
</protein>
<keyword evidence="2" id="KW-1185">Reference proteome</keyword>
<name>A0A2G8BB48_9MYCO</name>
<dbReference type="PANTHER" id="PTHR42877:SF4">
    <property type="entry name" value="FAD_NAD(P)-BINDING DOMAIN-CONTAINING PROTEIN-RELATED"/>
    <property type="match status" value="1"/>
</dbReference>
<dbReference type="InterPro" id="IPR036188">
    <property type="entry name" value="FAD/NAD-bd_sf"/>
</dbReference>
<dbReference type="InterPro" id="IPR051209">
    <property type="entry name" value="FAD-bind_Monooxygenase_sf"/>
</dbReference>
<dbReference type="PANTHER" id="PTHR42877">
    <property type="entry name" value="L-ORNITHINE N(5)-MONOOXYGENASE-RELATED"/>
    <property type="match status" value="1"/>
</dbReference>
<keyword evidence="1" id="KW-0560">Oxidoreductase</keyword>
<dbReference type="STRING" id="110505.ACT16_17245"/>
<dbReference type="AlphaFoldDB" id="A0A2G8BB48"/>
<sequence>MRFVIVGAGMAGILAAIKLREAGFTDVTVYEKADRLGGTWRENTYPGIACDVPSHLYTYTFAPNPDWSHTFAPGPEILAYFDSVAHRHGVDELIRYGCEVRRLEYMGNRWRVATSTGEADEADVVIAATGVLHHPRYPDIDGLHRFAGRVFHSSRWDHGVTLADKRLGVVGTGSSAVQIVGAVTGSVAELRLFQRTPQWILPVQNPPIDAADRARYRADPAMLSKLREELNSGFVQSFANAVVDADSAQLKQLQQAAHANLEDNVADPVLRDKLRPDYRAGCKRLIISPNFYEAIQRPNARLVTEPIARVEPDGIRTADGELHRLDVLVLATGFRVDRFLRPIQVVGRDGVRLDDVWAHRPFAYLSVSVPGFPNLFMLNGPNGPVGNFSLIDVAEAQFAYLMQLIEALGEGRYRAISASPEATARFEDARATASAKTVWVTGCKSWYLDDRGLPAVWPWSFTRFREVMARPELADYELA</sequence>
<dbReference type="PRINTS" id="PR00469">
    <property type="entry name" value="PNDRDTASEII"/>
</dbReference>
<dbReference type="RefSeq" id="WP_048892682.1">
    <property type="nucleotide sequence ID" value="NZ_AP024237.1"/>
</dbReference>
<dbReference type="OrthoDB" id="5168853at2"/>
<proteinExistence type="predicted"/>
<dbReference type="SUPFAM" id="SSF51905">
    <property type="entry name" value="FAD/NAD(P)-binding domain"/>
    <property type="match status" value="1"/>
</dbReference>
<evidence type="ECO:0000313" key="1">
    <source>
        <dbReference type="EMBL" id="BCO36169.1"/>
    </source>
</evidence>
<dbReference type="GO" id="GO:0004497">
    <property type="term" value="F:monooxygenase activity"/>
    <property type="evidence" value="ECO:0007669"/>
    <property type="project" value="UniProtKB-KW"/>
</dbReference>
<dbReference type="Proteomes" id="UP000595446">
    <property type="component" value="Chromosome"/>
</dbReference>
<organism evidence="1 2">
    <name type="scientific">Mycobacterium heckeshornense</name>
    <dbReference type="NCBI Taxonomy" id="110505"/>
    <lineage>
        <taxon>Bacteria</taxon>
        <taxon>Bacillati</taxon>
        <taxon>Actinomycetota</taxon>
        <taxon>Actinomycetes</taxon>
        <taxon>Mycobacteriales</taxon>
        <taxon>Mycobacteriaceae</taxon>
        <taxon>Mycobacterium</taxon>
    </lineage>
</organism>
<dbReference type="Gene3D" id="3.50.50.60">
    <property type="entry name" value="FAD/NAD(P)-binding domain"/>
    <property type="match status" value="2"/>
</dbReference>
<dbReference type="EMBL" id="AP024237">
    <property type="protein sequence ID" value="BCO36169.1"/>
    <property type="molecule type" value="Genomic_DNA"/>
</dbReference>